<evidence type="ECO:0000259" key="1">
    <source>
        <dbReference type="Pfam" id="PF01965"/>
    </source>
</evidence>
<dbReference type="CDD" id="cd03139">
    <property type="entry name" value="GATase1_PfpI_2"/>
    <property type="match status" value="1"/>
</dbReference>
<name>A0A3M9N5S2_9BACT</name>
<dbReference type="InterPro" id="IPR029062">
    <property type="entry name" value="Class_I_gatase-like"/>
</dbReference>
<gene>
    <name evidence="2" type="ORF">EFY79_19805</name>
</gene>
<dbReference type="Proteomes" id="UP000267223">
    <property type="component" value="Unassembled WGS sequence"/>
</dbReference>
<dbReference type="SUPFAM" id="SSF52317">
    <property type="entry name" value="Class I glutamine amidotransferase-like"/>
    <property type="match status" value="1"/>
</dbReference>
<dbReference type="Gene3D" id="3.40.50.880">
    <property type="match status" value="1"/>
</dbReference>
<protein>
    <submittedName>
        <fullName evidence="2">DJ-1/PfpI family protein</fullName>
    </submittedName>
</protein>
<feature type="domain" description="DJ-1/PfpI" evidence="1">
    <location>
        <begin position="2"/>
        <end position="162"/>
    </location>
</feature>
<reference evidence="2 3" key="1">
    <citation type="submission" date="2018-11" db="EMBL/GenBank/DDBJ databases">
        <title>Draft genome sequence of Ferruginibacter sp. BO-59.</title>
        <authorList>
            <person name="Im W.T."/>
        </authorList>
    </citation>
    <scope>NUCLEOTIDE SEQUENCE [LARGE SCALE GENOMIC DNA]</scope>
    <source>
        <strain evidence="2 3">BO-59</strain>
    </source>
</reference>
<keyword evidence="3" id="KW-1185">Reference proteome</keyword>
<dbReference type="EMBL" id="RJJR01000024">
    <property type="protein sequence ID" value="RNI32745.1"/>
    <property type="molecule type" value="Genomic_DNA"/>
</dbReference>
<dbReference type="RefSeq" id="WP_123122497.1">
    <property type="nucleotide sequence ID" value="NZ_RJJR01000024.1"/>
</dbReference>
<comment type="caution">
    <text evidence="2">The sequence shown here is derived from an EMBL/GenBank/DDBJ whole genome shotgun (WGS) entry which is preliminary data.</text>
</comment>
<sequence length="222" mass="24186">MQIVILLYKGFTALDVVGAYEILCRLPQAKVKFAAKEKGVIESEYEAMKMVAGYRLDEIQKADILLIPGSTYAFMQVAKDKETLEHICRIDTTTKWTTSVCTGAVILAAAGLLKGKSATTHWAVMEKLPAFGALPVSERYVQDGKIITAAGVSAGIDMALFLTKMITDDEQSKMVQLVTEYYPEPPTGIAKLNLVSKEVKEKAGAFLRTEIIKMSGAEAVLS</sequence>
<organism evidence="2 3">
    <name type="scientific">Hanamia caeni</name>
    <dbReference type="NCBI Taxonomy" id="2294116"/>
    <lineage>
        <taxon>Bacteria</taxon>
        <taxon>Pseudomonadati</taxon>
        <taxon>Bacteroidota</taxon>
        <taxon>Chitinophagia</taxon>
        <taxon>Chitinophagales</taxon>
        <taxon>Chitinophagaceae</taxon>
        <taxon>Hanamia</taxon>
    </lineage>
</organism>
<dbReference type="InterPro" id="IPR052158">
    <property type="entry name" value="INH-QAR"/>
</dbReference>
<evidence type="ECO:0000313" key="3">
    <source>
        <dbReference type="Proteomes" id="UP000267223"/>
    </source>
</evidence>
<dbReference type="GO" id="GO:0006355">
    <property type="term" value="P:regulation of DNA-templated transcription"/>
    <property type="evidence" value="ECO:0007669"/>
    <property type="project" value="TreeGrafter"/>
</dbReference>
<dbReference type="OrthoDB" id="9803764at2"/>
<dbReference type="InterPro" id="IPR002818">
    <property type="entry name" value="DJ-1/PfpI"/>
</dbReference>
<dbReference type="Pfam" id="PF01965">
    <property type="entry name" value="DJ-1_PfpI"/>
    <property type="match status" value="1"/>
</dbReference>
<proteinExistence type="predicted"/>
<dbReference type="PANTHER" id="PTHR43130">
    <property type="entry name" value="ARAC-FAMILY TRANSCRIPTIONAL REGULATOR"/>
    <property type="match status" value="1"/>
</dbReference>
<dbReference type="PANTHER" id="PTHR43130:SF2">
    <property type="entry name" value="DJ-1_PFPI DOMAIN-CONTAINING PROTEIN"/>
    <property type="match status" value="1"/>
</dbReference>
<accession>A0A3M9N5S2</accession>
<dbReference type="AlphaFoldDB" id="A0A3M9N5S2"/>
<evidence type="ECO:0000313" key="2">
    <source>
        <dbReference type="EMBL" id="RNI32745.1"/>
    </source>
</evidence>